<dbReference type="Proteomes" id="UP000183365">
    <property type="component" value="Unassembled WGS sequence"/>
</dbReference>
<dbReference type="EMBL" id="FQNF01000024">
    <property type="protein sequence ID" value="SGZ39458.1"/>
    <property type="molecule type" value="Genomic_DNA"/>
</dbReference>
<protein>
    <submittedName>
        <fullName evidence="1">Uncharacterized protein</fullName>
    </submittedName>
</protein>
<dbReference type="VEuPathDB" id="FungiDB:HGUI_01658"/>
<evidence type="ECO:0000313" key="2">
    <source>
        <dbReference type="Proteomes" id="UP000183365"/>
    </source>
</evidence>
<dbReference type="AlphaFoldDB" id="A0A1L0AZ89"/>
<organism evidence="1 2">
    <name type="scientific">Hanseniaspora guilliermondii</name>
    <dbReference type="NCBI Taxonomy" id="56406"/>
    <lineage>
        <taxon>Eukaryota</taxon>
        <taxon>Fungi</taxon>
        <taxon>Dikarya</taxon>
        <taxon>Ascomycota</taxon>
        <taxon>Saccharomycotina</taxon>
        <taxon>Saccharomycetes</taxon>
        <taxon>Saccharomycodales</taxon>
        <taxon>Saccharomycodaceae</taxon>
        <taxon>Hanseniaspora</taxon>
    </lineage>
</organism>
<sequence>MENALKALENHRSDENAVLDSILLNINEFDKVYTRITGITETILSLIYDTEEIENIIKFEDVDITNNETKYISKDSLRREYGEKINEIYMNKFNNEQTTPIDRLTCYIDKIYLMSQKHDEGVLKTLNGILEQIDIDSLNDNKKLVDILKRDTILFESCKAVLLKLLFNDPEFGFKLNIDNLLISTKAYKENLIEMINSELIAKNMNNIIVLLNKLKTIDMETFANLRLKFIEEFKKEPIKADNTDNTNDKIDELYENYLIKNYNINLESLV</sequence>
<proteinExistence type="predicted"/>
<reference evidence="2" key="1">
    <citation type="submission" date="2016-11" db="EMBL/GenBank/DDBJ databases">
        <authorList>
            <person name="Guldener U."/>
        </authorList>
    </citation>
    <scope>NUCLEOTIDE SEQUENCE [LARGE SCALE GENOMIC DNA]</scope>
</reference>
<dbReference type="OrthoDB" id="3972093at2759"/>
<keyword evidence="2" id="KW-1185">Reference proteome</keyword>
<evidence type="ECO:0000313" key="1">
    <source>
        <dbReference type="EMBL" id="SGZ39458.1"/>
    </source>
</evidence>
<gene>
    <name evidence="1" type="ORF">HGUI_01658</name>
</gene>
<name>A0A1L0AZ89_9ASCO</name>
<accession>A0A1L0AZ89</accession>